<keyword evidence="2" id="KW-0812">Transmembrane</keyword>
<name>A0A291P2A9_9GAMM</name>
<feature type="compositionally biased region" description="Basic and acidic residues" evidence="1">
    <location>
        <begin position="13"/>
        <end position="22"/>
    </location>
</feature>
<feature type="region of interest" description="Disordered" evidence="1">
    <location>
        <begin position="1"/>
        <end position="22"/>
    </location>
</feature>
<keyword evidence="4" id="KW-1185">Reference proteome</keyword>
<gene>
    <name evidence="3" type="ORF">BEI_0021</name>
</gene>
<sequence length="55" mass="6154">MRRRGRRLPITDVSRDSSRRESITMKRKPDLVMTLVLIFGIGVVATGYAQALAGH</sequence>
<proteinExistence type="predicted"/>
<dbReference type="AlphaFoldDB" id="A0A291P2A9"/>
<organism evidence="3 4">
    <name type="scientific">Halomonas beimenensis</name>
    <dbReference type="NCBI Taxonomy" id="475662"/>
    <lineage>
        <taxon>Bacteria</taxon>
        <taxon>Pseudomonadati</taxon>
        <taxon>Pseudomonadota</taxon>
        <taxon>Gammaproteobacteria</taxon>
        <taxon>Oceanospirillales</taxon>
        <taxon>Halomonadaceae</taxon>
        <taxon>Halomonas</taxon>
    </lineage>
</organism>
<dbReference type="KEGG" id="hbe:BEI_0021"/>
<reference evidence="3 4" key="1">
    <citation type="journal article" date="2017" name="Sci. Rep.">
        <title>Revealing the Saline Adaptation Strategies of the Halophilic Bacterium Halomonas beimenensis through High-throughput Omics and Transposon Mutagenesis Approaches.</title>
        <authorList>
            <person name="Chen Y.H."/>
            <person name="Lin S.S."/>
            <person name="Shyu Y.T."/>
        </authorList>
    </citation>
    <scope>NUCLEOTIDE SEQUENCE [LARGE SCALE GENOMIC DNA]</scope>
    <source>
        <strain evidence="3 4">NTU-111</strain>
    </source>
</reference>
<keyword evidence="2" id="KW-1133">Transmembrane helix</keyword>
<accession>A0A291P2A9</accession>
<evidence type="ECO:0000256" key="1">
    <source>
        <dbReference type="SAM" id="MobiDB-lite"/>
    </source>
</evidence>
<keyword evidence="2" id="KW-0472">Membrane</keyword>
<feature type="transmembrane region" description="Helical" evidence="2">
    <location>
        <begin position="31"/>
        <end position="53"/>
    </location>
</feature>
<evidence type="ECO:0000313" key="4">
    <source>
        <dbReference type="Proteomes" id="UP000219993"/>
    </source>
</evidence>
<evidence type="ECO:0000313" key="3">
    <source>
        <dbReference type="EMBL" id="ATJ81008.1"/>
    </source>
</evidence>
<protein>
    <submittedName>
        <fullName evidence="3">Uncharacterized protein</fullName>
    </submittedName>
</protein>
<evidence type="ECO:0000256" key="2">
    <source>
        <dbReference type="SAM" id="Phobius"/>
    </source>
</evidence>
<dbReference type="Proteomes" id="UP000219993">
    <property type="component" value="Chromosome"/>
</dbReference>
<dbReference type="EMBL" id="CP021435">
    <property type="protein sequence ID" value="ATJ81008.1"/>
    <property type="molecule type" value="Genomic_DNA"/>
</dbReference>